<dbReference type="EMBL" id="JAMKFE010000015">
    <property type="protein sequence ID" value="MCM5682005.1"/>
    <property type="molecule type" value="Genomic_DNA"/>
</dbReference>
<dbReference type="RefSeq" id="WP_251780481.1">
    <property type="nucleotide sequence ID" value="NZ_JAMKFE010000015.1"/>
</dbReference>
<evidence type="ECO:0000256" key="1">
    <source>
        <dbReference type="SAM" id="SignalP"/>
    </source>
</evidence>
<protein>
    <recommendedName>
        <fullName evidence="4">FecR protein domain-containing protein</fullName>
    </recommendedName>
</protein>
<dbReference type="Proteomes" id="UP001165541">
    <property type="component" value="Unassembled WGS sequence"/>
</dbReference>
<organism evidence="2 3">
    <name type="scientific">Caldimonas mangrovi</name>
    <dbReference type="NCBI Taxonomy" id="2944811"/>
    <lineage>
        <taxon>Bacteria</taxon>
        <taxon>Pseudomonadati</taxon>
        <taxon>Pseudomonadota</taxon>
        <taxon>Betaproteobacteria</taxon>
        <taxon>Burkholderiales</taxon>
        <taxon>Sphaerotilaceae</taxon>
        <taxon>Caldimonas</taxon>
    </lineage>
</organism>
<feature type="chain" id="PRO_5045995479" description="FecR protein domain-containing protein" evidence="1">
    <location>
        <begin position="21"/>
        <end position="300"/>
    </location>
</feature>
<sequence>MFCLRTILLLLALLPAWATAADAHAIVTILEGDAALVRESERFALGEGVRLQPEDIVETGPKTGLLRIEFKDGRIADLGPGTAVLLAPKLASGKRERRPADLYLRQGWVKLTGAGRAKGQAGFSSPEYDVSEVEGVVVAFIDDAESFVFAETRPLKVVERRSGNAGPSLSLKGGESYWRRGADKGAVGQRPPGEMLERMPRAFRDTLPPLSDRYGAQTIQPRAQRTVDYEDLKGWLQAERAVRANFVSRWKSLANDDGFRQALIANLRAHPEWDRVLFPEKYLPKPPVAASAPAGAAGAR</sequence>
<feature type="signal peptide" evidence="1">
    <location>
        <begin position="1"/>
        <end position="20"/>
    </location>
</feature>
<evidence type="ECO:0000313" key="2">
    <source>
        <dbReference type="EMBL" id="MCM5682005.1"/>
    </source>
</evidence>
<evidence type="ECO:0000313" key="3">
    <source>
        <dbReference type="Proteomes" id="UP001165541"/>
    </source>
</evidence>
<accession>A0ABT0YTD6</accession>
<reference evidence="2" key="1">
    <citation type="submission" date="2022-05" db="EMBL/GenBank/DDBJ databases">
        <title>Schlegelella sp. nov., isolated from mangrove soil.</title>
        <authorList>
            <person name="Liu Y."/>
            <person name="Ge X."/>
            <person name="Liu W."/>
        </authorList>
    </citation>
    <scope>NUCLEOTIDE SEQUENCE</scope>
    <source>
        <strain evidence="2">S2-27</strain>
    </source>
</reference>
<comment type="caution">
    <text evidence="2">The sequence shown here is derived from an EMBL/GenBank/DDBJ whole genome shotgun (WGS) entry which is preliminary data.</text>
</comment>
<proteinExistence type="predicted"/>
<evidence type="ECO:0008006" key="4">
    <source>
        <dbReference type="Google" id="ProtNLM"/>
    </source>
</evidence>
<gene>
    <name evidence="2" type="ORF">M8A51_20955</name>
</gene>
<name>A0ABT0YTD6_9BURK</name>
<keyword evidence="3" id="KW-1185">Reference proteome</keyword>
<keyword evidence="1" id="KW-0732">Signal</keyword>